<feature type="compositionally biased region" description="Polar residues" evidence="1">
    <location>
        <begin position="339"/>
        <end position="353"/>
    </location>
</feature>
<organism evidence="3 4">
    <name type="scientific">Hyaloscypha variabilis (strain UAMH 11265 / GT02V1 / F)</name>
    <name type="common">Meliniomyces variabilis</name>
    <dbReference type="NCBI Taxonomy" id="1149755"/>
    <lineage>
        <taxon>Eukaryota</taxon>
        <taxon>Fungi</taxon>
        <taxon>Dikarya</taxon>
        <taxon>Ascomycota</taxon>
        <taxon>Pezizomycotina</taxon>
        <taxon>Leotiomycetes</taxon>
        <taxon>Helotiales</taxon>
        <taxon>Hyaloscyphaceae</taxon>
        <taxon>Hyaloscypha</taxon>
        <taxon>Hyaloscypha variabilis</taxon>
    </lineage>
</organism>
<dbReference type="Gene3D" id="3.30.2010.10">
    <property type="entry name" value="Metalloproteases ('zincins'), catalytic domain"/>
    <property type="match status" value="1"/>
</dbReference>
<protein>
    <submittedName>
        <fullName evidence="3">WLM-domain-containing protein</fullName>
    </submittedName>
</protein>
<dbReference type="GO" id="GO:0005634">
    <property type="term" value="C:nucleus"/>
    <property type="evidence" value="ECO:0007669"/>
    <property type="project" value="TreeGrafter"/>
</dbReference>
<keyword evidence="4" id="KW-1185">Reference proteome</keyword>
<evidence type="ECO:0000313" key="4">
    <source>
        <dbReference type="Proteomes" id="UP000235786"/>
    </source>
</evidence>
<feature type="domain" description="WLM" evidence="2">
    <location>
        <begin position="10"/>
        <end position="248"/>
    </location>
</feature>
<dbReference type="STRING" id="1149755.A0A2J6QY14"/>
<dbReference type="OrthoDB" id="447842at2759"/>
<dbReference type="InterPro" id="IPR013536">
    <property type="entry name" value="WLM_dom"/>
</dbReference>
<dbReference type="Pfam" id="PF08325">
    <property type="entry name" value="WLM"/>
    <property type="match status" value="1"/>
</dbReference>
<gene>
    <name evidence="3" type="ORF">L207DRAFT_472425</name>
</gene>
<dbReference type="PANTHER" id="PTHR46622">
    <property type="entry name" value="DNA-DEPENDENT METALLOPROTEASE WSS1"/>
    <property type="match status" value="1"/>
</dbReference>
<dbReference type="PANTHER" id="PTHR46622:SF1">
    <property type="entry name" value="DNA-DEPENDENT METALLOPROTEASE WSS1"/>
    <property type="match status" value="1"/>
</dbReference>
<accession>A0A2J6QY14</accession>
<dbReference type="AlphaFoldDB" id="A0A2J6QY14"/>
<dbReference type="InterPro" id="IPR053000">
    <property type="entry name" value="WSS1-like_metalloprotease"/>
</dbReference>
<evidence type="ECO:0000259" key="2">
    <source>
        <dbReference type="PROSITE" id="PS51397"/>
    </source>
</evidence>
<dbReference type="PROSITE" id="PS51397">
    <property type="entry name" value="WLM"/>
    <property type="match status" value="1"/>
</dbReference>
<evidence type="ECO:0000313" key="3">
    <source>
        <dbReference type="EMBL" id="PMD31154.1"/>
    </source>
</evidence>
<dbReference type="GO" id="GO:0008237">
    <property type="term" value="F:metallopeptidase activity"/>
    <property type="evidence" value="ECO:0007669"/>
    <property type="project" value="TreeGrafter"/>
</dbReference>
<dbReference type="Proteomes" id="UP000235786">
    <property type="component" value="Unassembled WGS sequence"/>
</dbReference>
<proteinExistence type="predicted"/>
<dbReference type="GO" id="GO:0006281">
    <property type="term" value="P:DNA repair"/>
    <property type="evidence" value="ECO:0007669"/>
    <property type="project" value="TreeGrafter"/>
</dbReference>
<sequence length="464" mass="51849">MVLGWERINPKKSTPNKNIVFIKPLPGPQKNISKDFLERIAAQCLPIMNKHHLTVVSLEEYEPNREFWARNFNGGEVIQLVLRSPSTGHWLPFKFVQMVMMHELAHNKQMNHSKAFWAVRNEFSSEMKALWDRGYTGDGLWGRGVLLENGLFDRETLEAGEVLPENMCGGTFKSRGNKKRTARPKITYKEQKERRIKKKFGVNGIALGADDDIKAQLEKGKRTVSKPRVAGSARGRELRAAAALARFEVKEDQPKIKDEDLVIDSEAESDVAEDFVIKTEPNDAIDINGQLLLDAKGHHMVRVCEDENKDDEDAKNELQELQNIPSRPHRPSSPKRTSDTPWPTGRTTNSRPLQASKLAEERIQPSSQAKSQEPLAKGQAQVSITLKDETIKLALRSSNSGGACPICSIVNESAALTCMVCSNVLKPKFVPGFWRCKSTICKDSEYVNAGDVGLCGVCGARKHL</sequence>
<evidence type="ECO:0000256" key="1">
    <source>
        <dbReference type="SAM" id="MobiDB-lite"/>
    </source>
</evidence>
<name>A0A2J6QY14_HYAVF</name>
<feature type="region of interest" description="Disordered" evidence="1">
    <location>
        <begin position="307"/>
        <end position="377"/>
    </location>
</feature>
<reference evidence="3 4" key="1">
    <citation type="submission" date="2016-04" db="EMBL/GenBank/DDBJ databases">
        <title>A degradative enzymes factory behind the ericoid mycorrhizal symbiosis.</title>
        <authorList>
            <consortium name="DOE Joint Genome Institute"/>
            <person name="Martino E."/>
            <person name="Morin E."/>
            <person name="Grelet G."/>
            <person name="Kuo A."/>
            <person name="Kohler A."/>
            <person name="Daghino S."/>
            <person name="Barry K."/>
            <person name="Choi C."/>
            <person name="Cichocki N."/>
            <person name="Clum A."/>
            <person name="Copeland A."/>
            <person name="Hainaut M."/>
            <person name="Haridas S."/>
            <person name="Labutti K."/>
            <person name="Lindquist E."/>
            <person name="Lipzen A."/>
            <person name="Khouja H.-R."/>
            <person name="Murat C."/>
            <person name="Ohm R."/>
            <person name="Olson A."/>
            <person name="Spatafora J."/>
            <person name="Veneault-Fourrey C."/>
            <person name="Henrissat B."/>
            <person name="Grigoriev I."/>
            <person name="Martin F."/>
            <person name="Perotto S."/>
        </authorList>
    </citation>
    <scope>NUCLEOTIDE SEQUENCE [LARGE SCALE GENOMIC DNA]</scope>
    <source>
        <strain evidence="3 4">F</strain>
    </source>
</reference>
<dbReference type="EMBL" id="KZ613963">
    <property type="protein sequence ID" value="PMD31154.1"/>
    <property type="molecule type" value="Genomic_DNA"/>
</dbReference>